<organism evidence="2 3">
    <name type="scientific">Marichromatium gracile</name>
    <name type="common">Chromatium gracile</name>
    <dbReference type="NCBI Taxonomy" id="1048"/>
    <lineage>
        <taxon>Bacteria</taxon>
        <taxon>Pseudomonadati</taxon>
        <taxon>Pseudomonadota</taxon>
        <taxon>Gammaproteobacteria</taxon>
        <taxon>Chromatiales</taxon>
        <taxon>Chromatiaceae</taxon>
        <taxon>Marichromatium</taxon>
    </lineage>
</organism>
<reference evidence="2 3" key="1">
    <citation type="submission" date="2016-02" db="EMBL/GenBank/DDBJ databases">
        <title>Genome sequence of Marichromatium gracile YL-28, a purple sulfur bacterium.</title>
        <authorList>
            <person name="Zhao C."/>
            <person name="Hong X."/>
            <person name="Chen S."/>
            <person name="Yang S."/>
        </authorList>
    </citation>
    <scope>NUCLEOTIDE SEQUENCE [LARGE SCALE GENOMIC DNA]</scope>
    <source>
        <strain evidence="2 3">YL28</strain>
    </source>
</reference>
<dbReference type="Gene3D" id="3.90.226.10">
    <property type="entry name" value="2-enoyl-CoA Hydratase, Chain A, domain 1"/>
    <property type="match status" value="1"/>
</dbReference>
<dbReference type="InterPro" id="IPR051683">
    <property type="entry name" value="Enoyl-CoA_Hydratase/Isomerase"/>
</dbReference>
<protein>
    <recommendedName>
        <fullName evidence="4">Methylglutaconyl-CoA hydratase</fullName>
    </recommendedName>
</protein>
<keyword evidence="3" id="KW-1185">Reference proteome</keyword>
<evidence type="ECO:0000256" key="1">
    <source>
        <dbReference type="ARBA" id="ARBA00005254"/>
    </source>
</evidence>
<comment type="caution">
    <text evidence="2">The sequence shown here is derived from an EMBL/GenBank/DDBJ whole genome shotgun (WGS) entry which is preliminary data.</text>
</comment>
<dbReference type="InterPro" id="IPR014748">
    <property type="entry name" value="Enoyl-CoA_hydra_C"/>
</dbReference>
<comment type="similarity">
    <text evidence="1">Belongs to the enoyl-CoA hydratase/isomerase family.</text>
</comment>
<dbReference type="PANTHER" id="PTHR42964">
    <property type="entry name" value="ENOYL-COA HYDRATASE"/>
    <property type="match status" value="1"/>
</dbReference>
<dbReference type="InterPro" id="IPR001753">
    <property type="entry name" value="Enoyl-CoA_hydra/iso"/>
</dbReference>
<dbReference type="EMBL" id="LSYU01000001">
    <property type="protein sequence ID" value="KXX66413.1"/>
    <property type="molecule type" value="Genomic_DNA"/>
</dbReference>
<dbReference type="PANTHER" id="PTHR42964:SF1">
    <property type="entry name" value="POLYKETIDE BIOSYNTHESIS ENOYL-COA HYDRATASE PKSH-RELATED"/>
    <property type="match status" value="1"/>
</dbReference>
<evidence type="ECO:0008006" key="4">
    <source>
        <dbReference type="Google" id="ProtNLM"/>
    </source>
</evidence>
<evidence type="ECO:0000313" key="3">
    <source>
        <dbReference type="Proteomes" id="UP000075766"/>
    </source>
</evidence>
<evidence type="ECO:0000313" key="2">
    <source>
        <dbReference type="EMBL" id="KXX66413.1"/>
    </source>
</evidence>
<dbReference type="Proteomes" id="UP000075766">
    <property type="component" value="Unassembled WGS sequence"/>
</dbReference>
<dbReference type="Gene3D" id="1.10.12.10">
    <property type="entry name" value="Lyase 2-enoyl-coa Hydratase, Chain A, domain 2"/>
    <property type="match status" value="1"/>
</dbReference>
<dbReference type="CDD" id="cd06558">
    <property type="entry name" value="crotonase-like"/>
    <property type="match status" value="1"/>
</dbReference>
<accession>A0ABR5VL28</accession>
<sequence length="266" mass="28191">MPQTRLSLRIEAGVAQLRLARPERHNAFDDALIAELTETLQGLERDQRVRCVVLGGEGASFSAGADIDWMRRMADYDEPANQADARALGALLSTLHRLAKPTLARVQGAAIGGGLGLVAACDLAFATADAAFALTEVRLGLIPAVIAPYVIAAIGPRQASRYMLTAERFDAAEAERIGLLHGISPDLAALDARIAEITAALAANGPEAMAAAKTLIRRVHGQPIGPELVEETARRIARIRVGAEAQEGLGAFLDKRAPRWRTTPAG</sequence>
<dbReference type="SUPFAM" id="SSF52096">
    <property type="entry name" value="ClpP/crotonase"/>
    <property type="match status" value="1"/>
</dbReference>
<proteinExistence type="inferred from homology"/>
<name>A0ABR5VL28_MARGR</name>
<dbReference type="Pfam" id="PF00378">
    <property type="entry name" value="ECH_1"/>
    <property type="match status" value="1"/>
</dbReference>
<dbReference type="InterPro" id="IPR029045">
    <property type="entry name" value="ClpP/crotonase-like_dom_sf"/>
</dbReference>
<dbReference type="RefSeq" id="WP_062271324.1">
    <property type="nucleotide sequence ID" value="NZ_JAKEDQ010000008.1"/>
</dbReference>
<gene>
    <name evidence="2" type="ORF">AY586_00400</name>
</gene>